<organism evidence="2 3">
    <name type="scientific">Effrenium voratum</name>
    <dbReference type="NCBI Taxonomy" id="2562239"/>
    <lineage>
        <taxon>Eukaryota</taxon>
        <taxon>Sar</taxon>
        <taxon>Alveolata</taxon>
        <taxon>Dinophyceae</taxon>
        <taxon>Suessiales</taxon>
        <taxon>Symbiodiniaceae</taxon>
        <taxon>Effrenium</taxon>
    </lineage>
</organism>
<keyword evidence="3" id="KW-1185">Reference proteome</keyword>
<dbReference type="CDD" id="cd00121">
    <property type="entry name" value="MATH"/>
    <property type="match status" value="1"/>
</dbReference>
<feature type="compositionally biased region" description="Basic and acidic residues" evidence="1">
    <location>
        <begin position="775"/>
        <end position="784"/>
    </location>
</feature>
<feature type="region of interest" description="Disordered" evidence="1">
    <location>
        <begin position="232"/>
        <end position="259"/>
    </location>
</feature>
<dbReference type="InterPro" id="IPR002083">
    <property type="entry name" value="MATH/TRAF_dom"/>
</dbReference>
<sequence length="795" mass="88824">MGKGEFATTESVAELKAELRQQAATAAQREDAARAQSKQVDRDFNQQIQALTRTVQGQEERAEAQDQELKRLKEQAARLRAELDAEAEKVQEQQVQTKALETSVDSVESLAKQNYQALHEMQEQARKEQMEDLKKARQDLEKHALEVAKKDASEASEKAKKDLDGAKKEVRGEMSKGLQQLQENLSESMKKTFESLEKNLKETREALEARCDAVLKETREKQQALELSLADARKAQEEAREQTDQQLAEEKRSREAQEAAFKQDLQQLHEDLKERSKELREQDLGCLEQLGQLRRETDERISAVLAECRSDLQLLQGETTRLGGYCAGVSGLPTRQVEWRLNEDTIQQLEKVQDRVCVDDPALEGDAQTSFFSPPFEAAGARGMQLELRVHTRNGEEEEGRNQCSLYLWAPKGLQLVFRLFMGTESVILRHGFDGKAPCGLKRMGSIMEQKQMDGSLRLGIEIHESLMESTGSGSGAISNPMDETSVTQGPVDGNLAVQRYLNHRLLELMQSQGKAFLDQLHKKVDVMRSRAIRRVQWRLENGPLLLSFAKDQAVRSTAFQAAGISGMQLVFYPQGCAGARPGFCSFFLSCPPGCTLRCWLWAGRWRREARPEPAEQPDCVGRVNFARFENVIDPVDESVELVLEIEEAQQAKALSSSAADGSQLENSRVESSEFKPGATQSLTENSKDVRLERSDVATMKIRHDGKASEAGTQQLPSIWTSQGFHSFDEEQMSRGPPPSAKGQSAPPTPRRPPEGGRPKGRKGGNGNANGRAMSARDKYKEYGHSSQPLPQPSY</sequence>
<protein>
    <submittedName>
        <fullName evidence="2">Uncharacterized protein</fullName>
    </submittedName>
</protein>
<dbReference type="AlphaFoldDB" id="A0AA36N2J3"/>
<feature type="compositionally biased region" description="Basic and acidic residues" evidence="1">
    <location>
        <begin position="686"/>
        <end position="708"/>
    </location>
</feature>
<feature type="compositionally biased region" description="Polar residues" evidence="1">
    <location>
        <begin position="711"/>
        <end position="725"/>
    </location>
</feature>
<feature type="region of interest" description="Disordered" evidence="1">
    <location>
        <begin position="148"/>
        <end position="178"/>
    </location>
</feature>
<dbReference type="EMBL" id="CAUJNA010001657">
    <property type="protein sequence ID" value="CAJ1388244.1"/>
    <property type="molecule type" value="Genomic_DNA"/>
</dbReference>
<evidence type="ECO:0000313" key="3">
    <source>
        <dbReference type="Proteomes" id="UP001178507"/>
    </source>
</evidence>
<reference evidence="2" key="1">
    <citation type="submission" date="2023-08" db="EMBL/GenBank/DDBJ databases">
        <authorList>
            <person name="Chen Y."/>
            <person name="Shah S."/>
            <person name="Dougan E. K."/>
            <person name="Thang M."/>
            <person name="Chan C."/>
        </authorList>
    </citation>
    <scope>NUCLEOTIDE SEQUENCE</scope>
</reference>
<proteinExistence type="predicted"/>
<dbReference type="Proteomes" id="UP001178507">
    <property type="component" value="Unassembled WGS sequence"/>
</dbReference>
<feature type="region of interest" description="Disordered" evidence="1">
    <location>
        <begin position="654"/>
        <end position="795"/>
    </location>
</feature>
<evidence type="ECO:0000313" key="2">
    <source>
        <dbReference type="EMBL" id="CAJ1388244.1"/>
    </source>
</evidence>
<accession>A0AA36N2J3</accession>
<feature type="compositionally biased region" description="Basic and acidic residues" evidence="1">
    <location>
        <begin position="232"/>
        <end position="257"/>
    </location>
</feature>
<comment type="caution">
    <text evidence="2">The sequence shown here is derived from an EMBL/GenBank/DDBJ whole genome shotgun (WGS) entry which is preliminary data.</text>
</comment>
<name>A0AA36N2J3_9DINO</name>
<gene>
    <name evidence="2" type="ORF">EVOR1521_LOCUS14159</name>
</gene>
<evidence type="ECO:0000256" key="1">
    <source>
        <dbReference type="SAM" id="MobiDB-lite"/>
    </source>
</evidence>
<feature type="compositionally biased region" description="Basic and acidic residues" evidence="1">
    <location>
        <begin position="148"/>
        <end position="174"/>
    </location>
</feature>